<keyword evidence="2" id="KW-0328">Glycosyltransferase</keyword>
<gene>
    <name evidence="2" type="ORF">P9847_11630</name>
</gene>
<sequence>MKILFTFFNPSGGMETLNRIRSKALMERGIESHLLYNLDGEGRQNIKGIPTFVTSDPDTIRKLIEREKYHAIIICSDIHMLVQISSFGYDGRIIFEFQGLGTPEEALLILQGFKERIQRHADALLYPQTAHLRKLIRSFFPDIPQYCFDDPLDTRNFGYTSYPRKPFPVIGWIGRIQVNKNWREFLLLGQRLLKLYPGLYLWLFDDDTLSDSTELAGYRQMLAEDPLLSSRLIRYSNIPHELMADYLSIIGDSGGMLISTSIREGFGYAVAEAMLCRCPVLSTDSGGVRRFIFHNTTGKFYTRGNLEEGVAEAVSLMLNPLLREQLAQNAEAHIRKHFSADLYAERFIAMLNGLEATSPFFAPDYGL</sequence>
<evidence type="ECO:0000259" key="1">
    <source>
        <dbReference type="Pfam" id="PF00534"/>
    </source>
</evidence>
<dbReference type="Gene3D" id="3.40.50.2000">
    <property type="entry name" value="Glycogen Phosphorylase B"/>
    <property type="match status" value="1"/>
</dbReference>
<evidence type="ECO:0000313" key="2">
    <source>
        <dbReference type="EMBL" id="MED5017952.1"/>
    </source>
</evidence>
<dbReference type="GO" id="GO:0016757">
    <property type="term" value="F:glycosyltransferase activity"/>
    <property type="evidence" value="ECO:0007669"/>
    <property type="project" value="UniProtKB-KW"/>
</dbReference>
<accession>A0ABU6PUB4</accession>
<dbReference type="Pfam" id="PF00534">
    <property type="entry name" value="Glycos_transf_1"/>
    <property type="match status" value="1"/>
</dbReference>
<reference evidence="2 3" key="1">
    <citation type="submission" date="2023-03" db="EMBL/GenBank/DDBJ databases">
        <title>Bacillus Genome Sequencing.</title>
        <authorList>
            <person name="Dunlap C."/>
        </authorList>
    </citation>
    <scope>NUCLEOTIDE SEQUENCE [LARGE SCALE GENOMIC DNA]</scope>
    <source>
        <strain evidence="2 3">NRS-52</strain>
    </source>
</reference>
<dbReference type="Proteomes" id="UP001343257">
    <property type="component" value="Unassembled WGS sequence"/>
</dbReference>
<evidence type="ECO:0000313" key="3">
    <source>
        <dbReference type="Proteomes" id="UP001343257"/>
    </source>
</evidence>
<keyword evidence="2" id="KW-0808">Transferase</keyword>
<dbReference type="EC" id="2.4.-.-" evidence="2"/>
<feature type="domain" description="Glycosyl transferase family 1" evidence="1">
    <location>
        <begin position="168"/>
        <end position="331"/>
    </location>
</feature>
<proteinExistence type="predicted"/>
<organism evidence="2 3">
    <name type="scientific">Paenibacillus chibensis</name>
    <dbReference type="NCBI Taxonomy" id="59846"/>
    <lineage>
        <taxon>Bacteria</taxon>
        <taxon>Bacillati</taxon>
        <taxon>Bacillota</taxon>
        <taxon>Bacilli</taxon>
        <taxon>Bacillales</taxon>
        <taxon>Paenibacillaceae</taxon>
        <taxon>Paenibacillus</taxon>
    </lineage>
</organism>
<dbReference type="SUPFAM" id="SSF53756">
    <property type="entry name" value="UDP-Glycosyltransferase/glycogen phosphorylase"/>
    <property type="match status" value="1"/>
</dbReference>
<protein>
    <submittedName>
        <fullName evidence="2">Glycosyltransferase family 4 protein</fullName>
        <ecNumber evidence="2">2.4.-.-</ecNumber>
    </submittedName>
</protein>
<dbReference type="RefSeq" id="WP_328277964.1">
    <property type="nucleotide sequence ID" value="NZ_JARTLD010000028.1"/>
</dbReference>
<dbReference type="PANTHER" id="PTHR12526">
    <property type="entry name" value="GLYCOSYLTRANSFERASE"/>
    <property type="match status" value="1"/>
</dbReference>
<dbReference type="CDD" id="cd03801">
    <property type="entry name" value="GT4_PimA-like"/>
    <property type="match status" value="1"/>
</dbReference>
<comment type="caution">
    <text evidence="2">The sequence shown here is derived from an EMBL/GenBank/DDBJ whole genome shotgun (WGS) entry which is preliminary data.</text>
</comment>
<keyword evidence="3" id="KW-1185">Reference proteome</keyword>
<name>A0ABU6PUB4_9BACL</name>
<dbReference type="InterPro" id="IPR001296">
    <property type="entry name" value="Glyco_trans_1"/>
</dbReference>
<dbReference type="EMBL" id="JARTLD010000028">
    <property type="protein sequence ID" value="MED5017952.1"/>
    <property type="molecule type" value="Genomic_DNA"/>
</dbReference>